<organism evidence="10 11">
    <name type="scientific">Candidatus Sedimenticola endophacoides</name>
    <dbReference type="NCBI Taxonomy" id="2548426"/>
    <lineage>
        <taxon>Bacteria</taxon>
        <taxon>Pseudomonadati</taxon>
        <taxon>Pseudomonadota</taxon>
        <taxon>Gammaproteobacteria</taxon>
        <taxon>Chromatiales</taxon>
        <taxon>Sedimenticolaceae</taxon>
        <taxon>Sedimenticola</taxon>
    </lineage>
</organism>
<evidence type="ECO:0000256" key="3">
    <source>
        <dbReference type="ARBA" id="ARBA00022729"/>
    </source>
</evidence>
<evidence type="ECO:0000256" key="8">
    <source>
        <dbReference type="PIRSR" id="PIRSR611782-2"/>
    </source>
</evidence>
<feature type="binding site" evidence="8">
    <location>
        <position position="118"/>
    </location>
    <ligand>
        <name>substrate</name>
    </ligand>
</feature>
<dbReference type="GO" id="GO:0006508">
    <property type="term" value="P:proteolysis"/>
    <property type="evidence" value="ECO:0007669"/>
    <property type="project" value="UniProtKB-KW"/>
</dbReference>
<feature type="domain" description="PDZ" evidence="9">
    <location>
        <begin position="292"/>
        <end position="337"/>
    </location>
</feature>
<dbReference type="InterPro" id="IPR001940">
    <property type="entry name" value="Peptidase_S1C"/>
</dbReference>
<evidence type="ECO:0000256" key="5">
    <source>
        <dbReference type="ARBA" id="ARBA00022801"/>
    </source>
</evidence>
<dbReference type="SMART" id="SM00228">
    <property type="entry name" value="PDZ"/>
    <property type="match status" value="1"/>
</dbReference>
<evidence type="ECO:0000256" key="4">
    <source>
        <dbReference type="ARBA" id="ARBA00022737"/>
    </source>
</evidence>
<dbReference type="SUPFAM" id="SSF50494">
    <property type="entry name" value="Trypsin-like serine proteases"/>
    <property type="match status" value="1"/>
</dbReference>
<dbReference type="InterPro" id="IPR036034">
    <property type="entry name" value="PDZ_sf"/>
</dbReference>
<keyword evidence="2" id="KW-0645">Protease</keyword>
<keyword evidence="4" id="KW-0677">Repeat</keyword>
<feature type="binding site" evidence="8">
    <location>
        <position position="148"/>
    </location>
    <ligand>
        <name>substrate</name>
    </ligand>
</feature>
<keyword evidence="3" id="KW-0732">Signal</keyword>
<feature type="active site" description="Charge relay system" evidence="7">
    <location>
        <position position="118"/>
    </location>
</feature>
<name>A0A6N4E177_9GAMM</name>
<dbReference type="Gene3D" id="2.40.10.120">
    <property type="match status" value="1"/>
</dbReference>
<protein>
    <submittedName>
        <fullName evidence="10">Transcriptional regulator</fullName>
    </submittedName>
</protein>
<dbReference type="Proteomes" id="UP000250928">
    <property type="component" value="Unassembled WGS sequence"/>
</dbReference>
<evidence type="ECO:0000256" key="7">
    <source>
        <dbReference type="PIRSR" id="PIRSR611782-1"/>
    </source>
</evidence>
<dbReference type="Pfam" id="PF13180">
    <property type="entry name" value="PDZ_2"/>
    <property type="match status" value="1"/>
</dbReference>
<comment type="caution">
    <text evidence="10">The sequence shown here is derived from an EMBL/GenBank/DDBJ whole genome shotgun (WGS) entry which is preliminary data.</text>
</comment>
<dbReference type="SUPFAM" id="SSF50156">
    <property type="entry name" value="PDZ domain-like"/>
    <property type="match status" value="1"/>
</dbReference>
<dbReference type="Pfam" id="PF13365">
    <property type="entry name" value="Trypsin_2"/>
    <property type="match status" value="1"/>
</dbReference>
<feature type="active site" description="Charge relay system" evidence="7">
    <location>
        <position position="148"/>
    </location>
</feature>
<dbReference type="NCBIfam" id="TIGR02037">
    <property type="entry name" value="degP_htrA_DO"/>
    <property type="match status" value="1"/>
</dbReference>
<dbReference type="InterPro" id="IPR009003">
    <property type="entry name" value="Peptidase_S1_PA"/>
</dbReference>
<dbReference type="Gene3D" id="2.30.42.10">
    <property type="match status" value="1"/>
</dbReference>
<comment type="similarity">
    <text evidence="1">Belongs to the peptidase S1C family.</text>
</comment>
<dbReference type="FunFam" id="2.40.10.10:FF:000001">
    <property type="entry name" value="Periplasmic serine protease DegS"/>
    <property type="match status" value="1"/>
</dbReference>
<gene>
    <name evidence="10" type="ORF">C3L24_02885</name>
</gene>
<feature type="active site" description="Charge relay system" evidence="7">
    <location>
        <position position="222"/>
    </location>
</feature>
<reference evidence="10 11" key="1">
    <citation type="submission" date="2018-01" db="EMBL/GenBank/DDBJ databases">
        <title>Novel co-symbiosis in the lucinid bivalve Phacoides pectinatus.</title>
        <authorList>
            <person name="Lim S.J."/>
            <person name="Davis B.G."/>
            <person name="Gill D.E."/>
            <person name="Engel A.S."/>
            <person name="Anderson L.C."/>
            <person name="Campbell B.J."/>
        </authorList>
    </citation>
    <scope>NUCLEOTIDE SEQUENCE [LARGE SCALE GENOMIC DNA]</scope>
    <source>
        <strain evidence="10">N3_P5</strain>
    </source>
</reference>
<keyword evidence="6" id="KW-0720">Serine protease</keyword>
<dbReference type="PANTHER" id="PTHR22939">
    <property type="entry name" value="SERINE PROTEASE FAMILY S1C HTRA-RELATED"/>
    <property type="match status" value="1"/>
</dbReference>
<evidence type="ECO:0000313" key="10">
    <source>
        <dbReference type="EMBL" id="PUE04589.1"/>
    </source>
</evidence>
<dbReference type="AlphaFoldDB" id="A0A6N4E177"/>
<evidence type="ECO:0000256" key="6">
    <source>
        <dbReference type="ARBA" id="ARBA00022825"/>
    </source>
</evidence>
<dbReference type="PRINTS" id="PR00834">
    <property type="entry name" value="PROTEASES2C"/>
</dbReference>
<dbReference type="PROSITE" id="PS50106">
    <property type="entry name" value="PDZ"/>
    <property type="match status" value="1"/>
</dbReference>
<proteinExistence type="inferred from homology"/>
<dbReference type="PANTHER" id="PTHR22939:SF129">
    <property type="entry name" value="SERINE PROTEASE HTRA2, MITOCHONDRIAL"/>
    <property type="match status" value="1"/>
</dbReference>
<feature type="binding site" evidence="8">
    <location>
        <begin position="220"/>
        <end position="222"/>
    </location>
    <ligand>
        <name>substrate</name>
    </ligand>
</feature>
<evidence type="ECO:0000313" key="11">
    <source>
        <dbReference type="Proteomes" id="UP000250928"/>
    </source>
</evidence>
<dbReference type="InterPro" id="IPR001478">
    <property type="entry name" value="PDZ"/>
</dbReference>
<evidence type="ECO:0000259" key="9">
    <source>
        <dbReference type="PROSITE" id="PS50106"/>
    </source>
</evidence>
<evidence type="ECO:0000256" key="2">
    <source>
        <dbReference type="ARBA" id="ARBA00022670"/>
    </source>
</evidence>
<dbReference type="EMBL" id="PQCO01000118">
    <property type="protein sequence ID" value="PUE04589.1"/>
    <property type="molecule type" value="Genomic_DNA"/>
</dbReference>
<dbReference type="GO" id="GO:0004252">
    <property type="term" value="F:serine-type endopeptidase activity"/>
    <property type="evidence" value="ECO:0007669"/>
    <property type="project" value="InterPro"/>
</dbReference>
<dbReference type="InterPro" id="IPR011782">
    <property type="entry name" value="Pept_S1C_Do"/>
</dbReference>
<keyword evidence="5" id="KW-0378">Hydrolase</keyword>
<sequence length="374" mass="39419">MSRQTLTRFTATSVAAGLIAAALLTLLPSTHRTAPILTTLPANGPVSYADAVARTVPAVVNIYTSTTVVERSRTLFDAPLFQHFFGERFQSRPRTRQESSLGSGVVLNADGHILTNNHVVETADEIRVVLADGRTLQARIAGSDPETDLAVLKIDADDLPAILVGNSDNLRVGDVVLAIGNPFGVGQTVTMGIVSATGRSELGINTFENFIQTDAAINPGNSGGALINARGELVGINTAIFSKSGGYQGIGFAIPVTLAKGIMEQILRQGRVVRGWIGISGQDITPELADSFGLTTTEGVLVAGILEGGPADRAGIEPGDVITRIGNHAPQSAREILSIVAALEPDTEVTIEGWRGKRRFEASARITERPPMQQ</sequence>
<evidence type="ECO:0000256" key="1">
    <source>
        <dbReference type="ARBA" id="ARBA00010541"/>
    </source>
</evidence>
<accession>A0A6N4E177</accession>